<sequence length="500" mass="56762">MNFIRNLFLFLIFLNVSFSTNAQVKLPALVSDNMVLQQNAKVNLWGWASPNEKINIQVGWQNSPVEVTANTTGEWKVAVDTPLGSEKTYTITINASNKIVLNNILIGEVWICSGQSNMYFPVGKEEGTWKTGVKNYEEEIVNANFPNIRLFTVLTNASPKPLDDVTGRWAACSPKTIKTFSAVAYFYGRDLYQKLKIPIGLISTSWGGTKAEAWTSQNVLEENPDFLTILEEDAKNEKLYQEKLETYYLNLRNEKQANNASKTELKKPKKEANKTSYVLYNAMLHPLINYTMKGVIWYQGESNSGKAKLYQTLFPAMVKNWRDDWKQGDFPFYYVQITPHKGQTPEIREAQLLSLKVIPNSGMAVTTDVGDTNNIHPIDKQTVGHRLALISLAKTYKEKLVYSGPIYDHLKIKKDKIQLFFDYADSGFKKTVENLKEFEIAGEDKIFYPAVAKMDGKTIVVSSEKVKKPVAVRFAWKAVPEPNLFNVENLPASPFRTDNW</sequence>
<protein>
    <submittedName>
        <fullName evidence="4">Sialate O-acetylesterase</fullName>
    </submittedName>
</protein>
<organism evidence="4 5">
    <name type="scientific">Flavobacterium calami</name>
    <dbReference type="NCBI Taxonomy" id="3139144"/>
    <lineage>
        <taxon>Bacteria</taxon>
        <taxon>Pseudomonadati</taxon>
        <taxon>Bacteroidota</taxon>
        <taxon>Flavobacteriia</taxon>
        <taxon>Flavobacteriales</taxon>
        <taxon>Flavobacteriaceae</taxon>
        <taxon>Flavobacterium</taxon>
    </lineage>
</organism>
<gene>
    <name evidence="4" type="ORF">AAEO57_01205</name>
</gene>
<keyword evidence="5" id="KW-1185">Reference proteome</keyword>
<feature type="chain" id="PRO_5047457148" evidence="2">
    <location>
        <begin position="23"/>
        <end position="500"/>
    </location>
</feature>
<comment type="caution">
    <text evidence="4">The sequence shown here is derived from an EMBL/GenBank/DDBJ whole genome shotgun (WGS) entry which is preliminary data.</text>
</comment>
<dbReference type="Pfam" id="PF03629">
    <property type="entry name" value="SASA"/>
    <property type="match status" value="1"/>
</dbReference>
<feature type="domain" description="Sialate O-acetylesterase" evidence="3">
    <location>
        <begin position="279"/>
        <end position="388"/>
    </location>
</feature>
<dbReference type="PANTHER" id="PTHR22901:SF0">
    <property type="entry name" value="SIALATE O-ACETYLESTERASE"/>
    <property type="match status" value="1"/>
</dbReference>
<keyword evidence="1" id="KW-0378">Hydrolase</keyword>
<feature type="signal peptide" evidence="2">
    <location>
        <begin position="1"/>
        <end position="22"/>
    </location>
</feature>
<evidence type="ECO:0000256" key="1">
    <source>
        <dbReference type="ARBA" id="ARBA00022801"/>
    </source>
</evidence>
<dbReference type="InterPro" id="IPR039329">
    <property type="entry name" value="SIAE"/>
</dbReference>
<dbReference type="EMBL" id="JBBYHS010000001">
    <property type="protein sequence ID" value="MEL1252376.1"/>
    <property type="molecule type" value="Genomic_DNA"/>
</dbReference>
<accession>A0ABU9IIV7</accession>
<dbReference type="RefSeq" id="WP_341688666.1">
    <property type="nucleotide sequence ID" value="NZ_JBBYHS010000001.1"/>
</dbReference>
<dbReference type="Proteomes" id="UP001485226">
    <property type="component" value="Unassembled WGS sequence"/>
</dbReference>
<evidence type="ECO:0000313" key="4">
    <source>
        <dbReference type="EMBL" id="MEL1252376.1"/>
    </source>
</evidence>
<keyword evidence="2" id="KW-0732">Signal</keyword>
<evidence type="ECO:0000313" key="5">
    <source>
        <dbReference type="Proteomes" id="UP001485226"/>
    </source>
</evidence>
<dbReference type="InterPro" id="IPR005181">
    <property type="entry name" value="SASA"/>
</dbReference>
<proteinExistence type="predicted"/>
<dbReference type="PANTHER" id="PTHR22901">
    <property type="entry name" value="SIALATE O-ACETYLESTERASE"/>
    <property type="match status" value="1"/>
</dbReference>
<evidence type="ECO:0000256" key="2">
    <source>
        <dbReference type="SAM" id="SignalP"/>
    </source>
</evidence>
<name>A0ABU9IIV7_9FLAO</name>
<dbReference type="Gene3D" id="3.40.50.1110">
    <property type="entry name" value="SGNH hydrolase"/>
    <property type="match status" value="1"/>
</dbReference>
<evidence type="ECO:0000259" key="3">
    <source>
        <dbReference type="Pfam" id="PF03629"/>
    </source>
</evidence>
<dbReference type="InterPro" id="IPR036514">
    <property type="entry name" value="SGNH_hydro_sf"/>
</dbReference>
<dbReference type="SUPFAM" id="SSF52266">
    <property type="entry name" value="SGNH hydrolase"/>
    <property type="match status" value="1"/>
</dbReference>
<reference evidence="4 5" key="1">
    <citation type="submission" date="2024-04" db="EMBL/GenBank/DDBJ databases">
        <title>Flavobacterium sp. DGU38 16S ribosomal RNA gene Genome sequencing and assembly.</title>
        <authorList>
            <person name="Park S."/>
        </authorList>
    </citation>
    <scope>NUCLEOTIDE SEQUENCE [LARGE SCALE GENOMIC DNA]</scope>
    <source>
        <strain evidence="4 5">DGU38</strain>
    </source>
</reference>